<organism evidence="2 3">
    <name type="scientific">Actinocorallia longicatena</name>
    <dbReference type="NCBI Taxonomy" id="111803"/>
    <lineage>
        <taxon>Bacteria</taxon>
        <taxon>Bacillati</taxon>
        <taxon>Actinomycetota</taxon>
        <taxon>Actinomycetes</taxon>
        <taxon>Streptosporangiales</taxon>
        <taxon>Thermomonosporaceae</taxon>
        <taxon>Actinocorallia</taxon>
    </lineage>
</organism>
<dbReference type="EMBL" id="BAAAUV010000005">
    <property type="protein sequence ID" value="GAA3208812.1"/>
    <property type="molecule type" value="Genomic_DNA"/>
</dbReference>
<dbReference type="Proteomes" id="UP001501237">
    <property type="component" value="Unassembled WGS sequence"/>
</dbReference>
<dbReference type="InterPro" id="IPR018744">
    <property type="entry name" value="DUF2293"/>
</dbReference>
<reference evidence="3" key="1">
    <citation type="journal article" date="2019" name="Int. J. Syst. Evol. Microbiol.">
        <title>The Global Catalogue of Microorganisms (GCM) 10K type strain sequencing project: providing services to taxonomists for standard genome sequencing and annotation.</title>
        <authorList>
            <consortium name="The Broad Institute Genomics Platform"/>
            <consortium name="The Broad Institute Genome Sequencing Center for Infectious Disease"/>
            <person name="Wu L."/>
            <person name="Ma J."/>
        </authorList>
    </citation>
    <scope>NUCLEOTIDE SEQUENCE [LARGE SCALE GENOMIC DNA]</scope>
    <source>
        <strain evidence="3">JCM 9377</strain>
    </source>
</reference>
<proteinExistence type="predicted"/>
<dbReference type="RefSeq" id="WP_344826835.1">
    <property type="nucleotide sequence ID" value="NZ_BAAAUV010000005.1"/>
</dbReference>
<accession>A0ABP6Q786</accession>
<evidence type="ECO:0000313" key="2">
    <source>
        <dbReference type="EMBL" id="GAA3208812.1"/>
    </source>
</evidence>
<dbReference type="PANTHER" id="PTHR38113:SF2">
    <property type="entry name" value="DUF2293 DOMAIN-CONTAINING PROTEIN"/>
    <property type="match status" value="1"/>
</dbReference>
<gene>
    <name evidence="2" type="ORF">GCM10010468_25940</name>
</gene>
<name>A0ABP6Q786_9ACTN</name>
<keyword evidence="3" id="KW-1185">Reference proteome</keyword>
<dbReference type="Pfam" id="PF10056">
    <property type="entry name" value="DUF2293"/>
    <property type="match status" value="1"/>
</dbReference>
<evidence type="ECO:0000313" key="3">
    <source>
        <dbReference type="Proteomes" id="UP001501237"/>
    </source>
</evidence>
<feature type="domain" description="DUF2293" evidence="1">
    <location>
        <begin position="255"/>
        <end position="340"/>
    </location>
</feature>
<comment type="caution">
    <text evidence="2">The sequence shown here is derived from an EMBL/GenBank/DDBJ whole genome shotgun (WGS) entry which is preliminary data.</text>
</comment>
<protein>
    <submittedName>
        <fullName evidence="2">DUF2293 domain-containing protein</fullName>
    </submittedName>
</protein>
<dbReference type="PANTHER" id="PTHR38113">
    <property type="match status" value="1"/>
</dbReference>
<sequence length="342" mass="37862">MGGRLRGRVEGAAEAAVARQKYVAPLDVLVAIGWVTARVVEDWRQGRLKTLAERVGAPPERRAEMLEILRAWAGAQGLAAETSEYVAATRDRRELVFAVPDDPAYRVHWVRADLTEAQRARVTAKQNKVPDLMVLLGPGTCAECGESGDHFMADDLGTLCLTCVDLDHLVFLPAGDAALTRRAKKESTLSAVVAVWNKRRRRYERRGLLVEEAGLAAAEEQCFADEDLRMRRRERDRERRAGQDVEFQARMAAEIGRLFPRCPAGRAARIAEHTALRGSGRVGRSAAGRALDERAVTAAVVASVRHEDTDYDALLMAGVPRPVCRERIRPRVDQVLAAWRLS</sequence>
<evidence type="ECO:0000259" key="1">
    <source>
        <dbReference type="Pfam" id="PF10056"/>
    </source>
</evidence>